<dbReference type="KEGG" id="bsen:DP114_27660"/>
<evidence type="ECO:0000313" key="2">
    <source>
        <dbReference type="Proteomes" id="UP000503129"/>
    </source>
</evidence>
<gene>
    <name evidence="1" type="ORF">DP114_27660</name>
</gene>
<dbReference type="EMBL" id="CP030118">
    <property type="protein sequence ID" value="QDL11165.1"/>
    <property type="molecule type" value="Genomic_DNA"/>
</dbReference>
<dbReference type="AlphaFoldDB" id="A0A856MII7"/>
<proteinExistence type="predicted"/>
<accession>A0A856MII7</accession>
<reference evidence="1 2" key="1">
    <citation type="submission" date="2018-06" db="EMBL/GenBank/DDBJ databases">
        <title>Comparative genomics of Brasilonema spp. strains.</title>
        <authorList>
            <person name="Alvarenga D.O."/>
            <person name="Fiore M.F."/>
            <person name="Varani A.M."/>
        </authorList>
    </citation>
    <scope>NUCLEOTIDE SEQUENCE [LARGE SCALE GENOMIC DNA]</scope>
    <source>
        <strain evidence="1 2">CENA114</strain>
    </source>
</reference>
<keyword evidence="2" id="KW-1185">Reference proteome</keyword>
<evidence type="ECO:0000313" key="1">
    <source>
        <dbReference type="EMBL" id="QDL11165.1"/>
    </source>
</evidence>
<dbReference type="GO" id="GO:0051996">
    <property type="term" value="F:squalene synthase [NAD(P)H] activity"/>
    <property type="evidence" value="ECO:0007669"/>
    <property type="project" value="InterPro"/>
</dbReference>
<dbReference type="Pfam" id="PF00494">
    <property type="entry name" value="SQS_PSY"/>
    <property type="match status" value="1"/>
</dbReference>
<dbReference type="RefSeq" id="WP_169263006.1">
    <property type="nucleotide sequence ID" value="NZ_CAWOXK010000001.1"/>
</dbReference>
<dbReference type="InterPro" id="IPR002060">
    <property type="entry name" value="Squ/phyt_synthse"/>
</dbReference>
<dbReference type="GO" id="GO:0045338">
    <property type="term" value="P:farnesyl diphosphate metabolic process"/>
    <property type="evidence" value="ECO:0007669"/>
    <property type="project" value="InterPro"/>
</dbReference>
<dbReference type="InterPro" id="IPR008949">
    <property type="entry name" value="Isoprenoid_synthase_dom_sf"/>
</dbReference>
<dbReference type="InterPro" id="IPR044844">
    <property type="entry name" value="Trans_IPPS_euk-type"/>
</dbReference>
<dbReference type="Gene3D" id="1.10.600.10">
    <property type="entry name" value="Farnesyl Diphosphate Synthase"/>
    <property type="match status" value="1"/>
</dbReference>
<protein>
    <submittedName>
        <fullName evidence="1">Phytoene/squalene synthase family protein</fullName>
    </submittedName>
</protein>
<dbReference type="PANTHER" id="PTHR11626:SF2">
    <property type="entry name" value="SQUALENE SYNTHASE"/>
    <property type="match status" value="1"/>
</dbReference>
<organism evidence="1 2">
    <name type="scientific">Brasilonema sennae CENA114</name>
    <dbReference type="NCBI Taxonomy" id="415709"/>
    <lineage>
        <taxon>Bacteria</taxon>
        <taxon>Bacillati</taxon>
        <taxon>Cyanobacteriota</taxon>
        <taxon>Cyanophyceae</taxon>
        <taxon>Nostocales</taxon>
        <taxon>Scytonemataceae</taxon>
        <taxon>Brasilonema</taxon>
        <taxon>Bromeliae group (in: Brasilonema)</taxon>
    </lineage>
</organism>
<sequence length="273" mass="30484">MDLYGDALNILKETSRTFYIPIIKLPLGLQEAVASAYLCLRAIDEIEDHPELDNFTKAKLLRTISLTLQAGCDGFAIDAFYKGFHSHEHLLPEVSLRIREWAILAPATIAPRIWDATAAMADRMAYWAQNDWKIRSESDLDRYTFGVAGAVGLMLSDLWAWYDGTQTNRIHAIGFGRGLQAVNIIRNHTEDLVRGVDFFPEGWSAEDLHHYARRNLTLADAYISALPPGPALDFCQIPLTLAYGTLDALANGKSKLSRSDVLALLEQFTNTSK</sequence>
<name>A0A856MII7_9CYAN</name>
<dbReference type="SUPFAM" id="SSF48576">
    <property type="entry name" value="Terpenoid synthases"/>
    <property type="match status" value="1"/>
</dbReference>
<dbReference type="PANTHER" id="PTHR11626">
    <property type="entry name" value="FARNESYL-DIPHOSPHATE FARNESYLTRANSFERASE"/>
    <property type="match status" value="1"/>
</dbReference>
<dbReference type="Proteomes" id="UP000503129">
    <property type="component" value="Chromosome"/>
</dbReference>